<name>A0A4U1G9C1_9SPHI</name>
<reference evidence="1 2" key="1">
    <citation type="submission" date="2019-04" db="EMBL/GenBank/DDBJ databases">
        <title>Pedobacter sp. RP-1-16 sp. nov., isolated from Arctic soil.</title>
        <authorList>
            <person name="Dahal R.H."/>
            <person name="Kim D.-U."/>
        </authorList>
    </citation>
    <scope>NUCLEOTIDE SEQUENCE [LARGE SCALE GENOMIC DNA]</scope>
    <source>
        <strain evidence="1 2">RP-1-16</strain>
    </source>
</reference>
<sequence length="146" mass="16899">MKGQRIYSKAVLINSKLYEESNLTTKGKTDLYDQYFKLLKKAAYLGHKDAMYDYAQQFEDMSFLGVENPLFNPKKRNFWYHKAIEVDHPEAYNNLAVIYERGGGVEKNNDKALEFYKKSAGLGSVLGKKNYKIMLKDMAKGGRYNK</sequence>
<gene>
    <name evidence="1" type="ORF">FBD94_14665</name>
</gene>
<dbReference type="SMART" id="SM00671">
    <property type="entry name" value="SEL1"/>
    <property type="match status" value="1"/>
</dbReference>
<dbReference type="Gene3D" id="1.25.40.10">
    <property type="entry name" value="Tetratricopeptide repeat domain"/>
    <property type="match status" value="1"/>
</dbReference>
<accession>A0A4U1G9C1</accession>
<dbReference type="Pfam" id="PF08238">
    <property type="entry name" value="Sel1"/>
    <property type="match status" value="3"/>
</dbReference>
<dbReference type="EMBL" id="SWDX01000005">
    <property type="protein sequence ID" value="TKC60154.1"/>
    <property type="molecule type" value="Genomic_DNA"/>
</dbReference>
<dbReference type="PANTHER" id="PTHR11102">
    <property type="entry name" value="SEL-1-LIKE PROTEIN"/>
    <property type="match status" value="1"/>
</dbReference>
<comment type="caution">
    <text evidence="1">The sequence shown here is derived from an EMBL/GenBank/DDBJ whole genome shotgun (WGS) entry which is preliminary data.</text>
</comment>
<dbReference type="PANTHER" id="PTHR11102:SF160">
    <property type="entry name" value="ERAD-ASSOCIATED E3 UBIQUITIN-PROTEIN LIGASE COMPONENT HRD3"/>
    <property type="match status" value="1"/>
</dbReference>
<organism evidence="1 2">
    <name type="scientific">Pedobacter hiemivivus</name>
    <dbReference type="NCBI Taxonomy" id="2530454"/>
    <lineage>
        <taxon>Bacteria</taxon>
        <taxon>Pseudomonadati</taxon>
        <taxon>Bacteroidota</taxon>
        <taxon>Sphingobacteriia</taxon>
        <taxon>Sphingobacteriales</taxon>
        <taxon>Sphingobacteriaceae</taxon>
        <taxon>Pedobacter</taxon>
    </lineage>
</organism>
<dbReference type="AlphaFoldDB" id="A0A4U1G9C1"/>
<protein>
    <submittedName>
        <fullName evidence="1">Sel1 repeat family protein</fullName>
    </submittedName>
</protein>
<evidence type="ECO:0000313" key="1">
    <source>
        <dbReference type="EMBL" id="TKC60154.1"/>
    </source>
</evidence>
<dbReference type="InterPro" id="IPR050767">
    <property type="entry name" value="Sel1_AlgK"/>
</dbReference>
<dbReference type="SUPFAM" id="SSF81901">
    <property type="entry name" value="HCP-like"/>
    <property type="match status" value="1"/>
</dbReference>
<evidence type="ECO:0000313" key="2">
    <source>
        <dbReference type="Proteomes" id="UP000309594"/>
    </source>
</evidence>
<proteinExistence type="predicted"/>
<dbReference type="InterPro" id="IPR006597">
    <property type="entry name" value="Sel1-like"/>
</dbReference>
<dbReference type="InterPro" id="IPR011990">
    <property type="entry name" value="TPR-like_helical_dom_sf"/>
</dbReference>
<dbReference type="RefSeq" id="WP_136880719.1">
    <property type="nucleotide sequence ID" value="NZ_SWDX01000005.1"/>
</dbReference>
<dbReference type="Proteomes" id="UP000309594">
    <property type="component" value="Unassembled WGS sequence"/>
</dbReference>